<gene>
    <name evidence="1" type="ORF">EG68_01433</name>
</gene>
<protein>
    <submittedName>
        <fullName evidence="1">Uncharacterized protein</fullName>
    </submittedName>
</protein>
<accession>A0A8S9ZBW3</accession>
<sequence>MKPLLNPRCNDESGVITDYRSQLLNPTSIHENCLFRRCTYLVSNKPQ</sequence>
<evidence type="ECO:0000313" key="2">
    <source>
        <dbReference type="Proteomes" id="UP000822476"/>
    </source>
</evidence>
<evidence type="ECO:0000313" key="1">
    <source>
        <dbReference type="EMBL" id="KAF7261157.1"/>
    </source>
</evidence>
<dbReference type="EMBL" id="JTDE01000469">
    <property type="protein sequence ID" value="KAF7261157.1"/>
    <property type="molecule type" value="Genomic_DNA"/>
</dbReference>
<dbReference type="AlphaFoldDB" id="A0A8S9ZBW3"/>
<name>A0A8S9ZBW3_9TREM</name>
<proteinExistence type="predicted"/>
<comment type="caution">
    <text evidence="1">The sequence shown here is derived from an EMBL/GenBank/DDBJ whole genome shotgun (WGS) entry which is preliminary data.</text>
</comment>
<reference evidence="1" key="1">
    <citation type="submission" date="2019-07" db="EMBL/GenBank/DDBJ databases">
        <title>Annotation for the trematode Paragonimus miyazaki's.</title>
        <authorList>
            <person name="Choi Y.-J."/>
        </authorList>
    </citation>
    <scope>NUCLEOTIDE SEQUENCE</scope>
    <source>
        <strain evidence="1">Japan</strain>
    </source>
</reference>
<organism evidence="1 2">
    <name type="scientific">Paragonimus skrjabini miyazakii</name>
    <dbReference type="NCBI Taxonomy" id="59628"/>
    <lineage>
        <taxon>Eukaryota</taxon>
        <taxon>Metazoa</taxon>
        <taxon>Spiralia</taxon>
        <taxon>Lophotrochozoa</taxon>
        <taxon>Platyhelminthes</taxon>
        <taxon>Trematoda</taxon>
        <taxon>Digenea</taxon>
        <taxon>Plagiorchiida</taxon>
        <taxon>Troglotremata</taxon>
        <taxon>Troglotrematidae</taxon>
        <taxon>Paragonimus</taxon>
    </lineage>
</organism>
<keyword evidence="2" id="KW-1185">Reference proteome</keyword>
<dbReference type="Proteomes" id="UP000822476">
    <property type="component" value="Unassembled WGS sequence"/>
</dbReference>